<gene>
    <name evidence="2" type="primary">A09g518420.1_BraROA</name>
    <name evidence="2" type="ORF">IGI04_038452</name>
</gene>
<sequence length="174" mass="20121">MPNGVKHEKQRMQLSFDEQKLQLKLHSLEKSLRGFQALQLNHGRPLFHLPPLLNQMHVSPLQLLHNDMDKSLTINIDVTAMKELLRLTQTNEPLWIKTDGCLDVLSLKSYENAFPRLSSRGGKNHNLRVEVIDLLALSKLESFFLQSLQHLKLLEWFHLRLRGNHGDALHLTTT</sequence>
<evidence type="ECO:0000259" key="1">
    <source>
        <dbReference type="PROSITE" id="PS50848"/>
    </source>
</evidence>
<evidence type="ECO:0000313" key="3">
    <source>
        <dbReference type="Proteomes" id="UP000823674"/>
    </source>
</evidence>
<dbReference type="PROSITE" id="PS50848">
    <property type="entry name" value="START"/>
    <property type="match status" value="1"/>
</dbReference>
<evidence type="ECO:0000313" key="2">
    <source>
        <dbReference type="EMBL" id="KAG5386982.1"/>
    </source>
</evidence>
<dbReference type="EMBL" id="JADBGQ010000008">
    <property type="protein sequence ID" value="KAG5386982.1"/>
    <property type="molecule type" value="Genomic_DNA"/>
</dbReference>
<organism evidence="2 3">
    <name type="scientific">Brassica rapa subsp. trilocularis</name>
    <dbReference type="NCBI Taxonomy" id="1813537"/>
    <lineage>
        <taxon>Eukaryota</taxon>
        <taxon>Viridiplantae</taxon>
        <taxon>Streptophyta</taxon>
        <taxon>Embryophyta</taxon>
        <taxon>Tracheophyta</taxon>
        <taxon>Spermatophyta</taxon>
        <taxon>Magnoliopsida</taxon>
        <taxon>eudicotyledons</taxon>
        <taxon>Gunneridae</taxon>
        <taxon>Pentapetalae</taxon>
        <taxon>rosids</taxon>
        <taxon>malvids</taxon>
        <taxon>Brassicales</taxon>
        <taxon>Brassicaceae</taxon>
        <taxon>Brassiceae</taxon>
        <taxon>Brassica</taxon>
    </lineage>
</organism>
<protein>
    <recommendedName>
        <fullName evidence="1">START domain-containing protein</fullName>
    </recommendedName>
</protein>
<dbReference type="PANTHER" id="PTHR45654">
    <property type="entry name" value="HOMEOBOX-LEUCINE ZIPPER PROTEIN MERISTEM L1"/>
    <property type="match status" value="1"/>
</dbReference>
<dbReference type="Proteomes" id="UP000823674">
    <property type="component" value="Chromosome A09"/>
</dbReference>
<accession>A0ABQ7LL49</accession>
<dbReference type="InterPro" id="IPR042160">
    <property type="entry name" value="HD-Zip_IV"/>
</dbReference>
<reference evidence="2 3" key="1">
    <citation type="submission" date="2021-03" db="EMBL/GenBank/DDBJ databases">
        <authorList>
            <person name="King G.J."/>
            <person name="Bancroft I."/>
            <person name="Baten A."/>
            <person name="Bloomfield J."/>
            <person name="Borpatragohain P."/>
            <person name="He Z."/>
            <person name="Irish N."/>
            <person name="Irwin J."/>
            <person name="Liu K."/>
            <person name="Mauleon R.P."/>
            <person name="Moore J."/>
            <person name="Morris R."/>
            <person name="Ostergaard L."/>
            <person name="Wang B."/>
            <person name="Wells R."/>
        </authorList>
    </citation>
    <scope>NUCLEOTIDE SEQUENCE [LARGE SCALE GENOMIC DNA]</scope>
    <source>
        <strain evidence="2">R-o-18</strain>
        <tissue evidence="2">Leaf</tissue>
    </source>
</reference>
<feature type="domain" description="START" evidence="1">
    <location>
        <begin position="66"/>
        <end position="174"/>
    </location>
</feature>
<keyword evidence="3" id="KW-1185">Reference proteome</keyword>
<name>A0ABQ7LL49_BRACM</name>
<proteinExistence type="predicted"/>
<comment type="caution">
    <text evidence="2">The sequence shown here is derived from an EMBL/GenBank/DDBJ whole genome shotgun (WGS) entry which is preliminary data.</text>
</comment>
<dbReference type="InterPro" id="IPR002913">
    <property type="entry name" value="START_lipid-bd_dom"/>
</dbReference>
<dbReference type="PANTHER" id="PTHR45654:SF91">
    <property type="entry name" value="HOMEOBOX-LEUCINE ZIPPER PROTEIN HDG12"/>
    <property type="match status" value="1"/>
</dbReference>